<feature type="region of interest" description="Disordered" evidence="5">
    <location>
        <begin position="678"/>
        <end position="703"/>
    </location>
</feature>
<feature type="compositionally biased region" description="Acidic residues" evidence="5">
    <location>
        <begin position="779"/>
        <end position="790"/>
    </location>
</feature>
<keyword evidence="3" id="KW-0653">Protein transport</keyword>
<name>A0AAV2R6F3_MEGNR</name>
<dbReference type="Gene3D" id="1.25.10.10">
    <property type="entry name" value="Leucine-rich Repeat Variant"/>
    <property type="match status" value="1"/>
</dbReference>
<keyword evidence="8" id="KW-1185">Reference proteome</keyword>
<evidence type="ECO:0000256" key="4">
    <source>
        <dbReference type="ARBA" id="ARBA00023136"/>
    </source>
</evidence>
<evidence type="ECO:0000313" key="8">
    <source>
        <dbReference type="Proteomes" id="UP001497623"/>
    </source>
</evidence>
<dbReference type="InterPro" id="IPR002553">
    <property type="entry name" value="Clathrin/coatomer_adapt-like_N"/>
</dbReference>
<dbReference type="EMBL" id="CAXKWB010015882">
    <property type="protein sequence ID" value="CAL4114704.1"/>
    <property type="molecule type" value="Genomic_DNA"/>
</dbReference>
<comment type="subcellular location">
    <subcellularLocation>
        <location evidence="1">Endomembrane system</location>
    </subcellularLocation>
</comment>
<dbReference type="GO" id="GO:0006886">
    <property type="term" value="P:intracellular protein transport"/>
    <property type="evidence" value="ECO:0007669"/>
    <property type="project" value="InterPro"/>
</dbReference>
<dbReference type="Pfam" id="PF01602">
    <property type="entry name" value="Adaptin_N"/>
    <property type="match status" value="1"/>
</dbReference>
<sequence>MSGVLEKTFGGLVQNIFGSSGAQTQSGTNNVTVPGLKYVSLGLVHFVEKLQAARRISKQEEEYCVQHESREWVKLLSSPSSGSALVSDLLCRAMVIKVRGYSLPSLHIHAIKLTQSSNLHHKKLGYLFVSQELNPGSELSLLMVNTIQRDLAAANVLQVASALATLPTIVTVDLAPALTQALTTCLTSRQIYIRRRAVLMVGMLVSRVGCEMQEWAREVTPHFQHLLVDQDPGVAMAAINTLAKIYSVCSSDREELRTQAGVSASHVLVQTLNGSLPKDYQVNALPAPFVQISMLRVIRTISSRTWEVPSEVISAVESVVSQPWGGKEISLYAVLLECCLTITALPHNDQLISNTLKLVLGFLKSNNCDLKYVGLKALSHVFRVLESALTSSHLEAVLDCLYHSSPHLQAKTLHLLCAMANQHNYQAICTTLLEFSQRSSDSNLQRDIISELSSIVIAQCNDASWCVSLLAPMLLSSINVDHKITAALRNVIEKEFIAGNNGGGAIEASQELLLKIFSQEYLPPEHVTLIAAIINMHYKFDPKSVSKYFTDTIVERLKLWKCKTSDDPSVLECLKNIGLYDHTVNTDVIDIIRTIVSNSNLDVTTREAGREILVWLDHLQLSQKVINKQNNILSGKLKTDLTLSFLDGYVVSVLENDGLPYKSFSNVCSGETVSTAAMQHSTPTTTSNDSEDARSSTISVSTVGTAPGASYATSLLMHRSISSSSSRGAVWSAEGRIRQSSVGEGSTLSQTEPLPGQAAQYSLVIDKEGSPGIIEVADEAQEEEEGEVGEGDTSQDSSCPVSAQQRSQLTHALLLGLGMTRTNFIL</sequence>
<comment type="caution">
    <text evidence="7">The sequence shown here is derived from an EMBL/GenBank/DDBJ whole genome shotgun (WGS) entry which is preliminary data.</text>
</comment>
<dbReference type="GO" id="GO:0030117">
    <property type="term" value="C:membrane coat"/>
    <property type="evidence" value="ECO:0007669"/>
    <property type="project" value="InterPro"/>
</dbReference>
<dbReference type="Proteomes" id="UP001497623">
    <property type="component" value="Unassembled WGS sequence"/>
</dbReference>
<feature type="region of interest" description="Disordered" evidence="5">
    <location>
        <begin position="779"/>
        <end position="803"/>
    </location>
</feature>
<dbReference type="GO" id="GO:0012505">
    <property type="term" value="C:endomembrane system"/>
    <property type="evidence" value="ECO:0007669"/>
    <property type="project" value="UniProtKB-SubCell"/>
</dbReference>
<evidence type="ECO:0000256" key="1">
    <source>
        <dbReference type="ARBA" id="ARBA00004308"/>
    </source>
</evidence>
<feature type="compositionally biased region" description="Polar residues" evidence="5">
    <location>
        <begin position="678"/>
        <end position="688"/>
    </location>
</feature>
<evidence type="ECO:0000256" key="3">
    <source>
        <dbReference type="ARBA" id="ARBA00022927"/>
    </source>
</evidence>
<dbReference type="GO" id="GO:0016192">
    <property type="term" value="P:vesicle-mediated transport"/>
    <property type="evidence" value="ECO:0007669"/>
    <property type="project" value="InterPro"/>
</dbReference>
<evidence type="ECO:0000313" key="7">
    <source>
        <dbReference type="EMBL" id="CAL4114704.1"/>
    </source>
</evidence>
<proteinExistence type="predicted"/>
<keyword evidence="4" id="KW-0472">Membrane</keyword>
<reference evidence="7 8" key="1">
    <citation type="submission" date="2024-05" db="EMBL/GenBank/DDBJ databases">
        <authorList>
            <person name="Wallberg A."/>
        </authorList>
    </citation>
    <scope>NUCLEOTIDE SEQUENCE [LARGE SCALE GENOMIC DNA]</scope>
</reference>
<dbReference type="SUPFAM" id="SSF48371">
    <property type="entry name" value="ARM repeat"/>
    <property type="match status" value="1"/>
</dbReference>
<organism evidence="7 8">
    <name type="scientific">Meganyctiphanes norvegica</name>
    <name type="common">Northern krill</name>
    <name type="synonym">Thysanopoda norvegica</name>
    <dbReference type="NCBI Taxonomy" id="48144"/>
    <lineage>
        <taxon>Eukaryota</taxon>
        <taxon>Metazoa</taxon>
        <taxon>Ecdysozoa</taxon>
        <taxon>Arthropoda</taxon>
        <taxon>Crustacea</taxon>
        <taxon>Multicrustacea</taxon>
        <taxon>Malacostraca</taxon>
        <taxon>Eumalacostraca</taxon>
        <taxon>Eucarida</taxon>
        <taxon>Euphausiacea</taxon>
        <taxon>Euphausiidae</taxon>
        <taxon>Meganyctiphanes</taxon>
    </lineage>
</organism>
<protein>
    <recommendedName>
        <fullName evidence="6">Clathrin/coatomer adaptor adaptin-like N-terminal domain-containing protein</fullName>
    </recommendedName>
</protein>
<keyword evidence="2" id="KW-0813">Transport</keyword>
<feature type="compositionally biased region" description="Polar residues" evidence="5">
    <location>
        <begin position="794"/>
        <end position="803"/>
    </location>
</feature>
<feature type="domain" description="Clathrin/coatomer adaptor adaptin-like N-terminal" evidence="6">
    <location>
        <begin position="71"/>
        <end position="494"/>
    </location>
</feature>
<dbReference type="InterPro" id="IPR011989">
    <property type="entry name" value="ARM-like"/>
</dbReference>
<gene>
    <name evidence="7" type="ORF">MNOR_LOCUS20491</name>
</gene>
<dbReference type="PANTHER" id="PTHR22780">
    <property type="entry name" value="ADAPTIN, ALPHA/GAMMA/EPSILON"/>
    <property type="match status" value="1"/>
</dbReference>
<accession>A0AAV2R6F3</accession>
<dbReference type="InterPro" id="IPR016024">
    <property type="entry name" value="ARM-type_fold"/>
</dbReference>
<evidence type="ECO:0000259" key="6">
    <source>
        <dbReference type="Pfam" id="PF01602"/>
    </source>
</evidence>
<evidence type="ECO:0000256" key="5">
    <source>
        <dbReference type="SAM" id="MobiDB-lite"/>
    </source>
</evidence>
<evidence type="ECO:0000256" key="2">
    <source>
        <dbReference type="ARBA" id="ARBA00022448"/>
    </source>
</evidence>
<dbReference type="InterPro" id="IPR050840">
    <property type="entry name" value="Adaptor_Complx_Large_Subunit"/>
</dbReference>
<dbReference type="AlphaFoldDB" id="A0AAV2R6F3"/>